<proteinExistence type="predicted"/>
<feature type="chain" id="PRO_5004274766" evidence="1">
    <location>
        <begin position="24"/>
        <end position="160"/>
    </location>
</feature>
<reference evidence="3" key="2">
    <citation type="journal article" date="2008" name="Nucleic Acids Res.">
        <title>The rice annotation project database (RAP-DB): 2008 update.</title>
        <authorList>
            <consortium name="The rice annotation project (RAP)"/>
        </authorList>
    </citation>
    <scope>GENOME REANNOTATION</scope>
    <source>
        <strain evidence="3">cv. Nipponbare</strain>
    </source>
</reference>
<keyword evidence="1" id="KW-0732">Signal</keyword>
<gene>
    <name evidence="2" type="primary">P0048B08.18</name>
</gene>
<name>Q6H6S4_ORYSJ</name>
<dbReference type="Proteomes" id="UP000000763">
    <property type="component" value="Chromosome 2"/>
</dbReference>
<protein>
    <submittedName>
        <fullName evidence="2">Uncharacterized protein</fullName>
    </submittedName>
</protein>
<dbReference type="EMBL" id="AP004868">
    <property type="protein sequence ID" value="BAD25575.1"/>
    <property type="molecule type" value="Genomic_DNA"/>
</dbReference>
<evidence type="ECO:0000313" key="3">
    <source>
        <dbReference type="Proteomes" id="UP000000763"/>
    </source>
</evidence>
<sequence>MAAAARCFVTLPAFCFLAPAALMLGYYYGSPELVVVGSGCSRLVETNPFIVQDIKLILSSDCRSNMVMDHMVSGFQPSWSTRIPITSDQGIQLITLSSTPAADFNITGRTVVSLASGSSHLPMEKAEFLGFFLRITRYNTDTHPYERMYAYSIPMIIFED</sequence>
<feature type="signal peptide" evidence="1">
    <location>
        <begin position="1"/>
        <end position="23"/>
    </location>
</feature>
<dbReference type="AlphaFoldDB" id="Q6H6S4"/>
<evidence type="ECO:0000313" key="2">
    <source>
        <dbReference type="EMBL" id="BAD25575.1"/>
    </source>
</evidence>
<evidence type="ECO:0000256" key="1">
    <source>
        <dbReference type="SAM" id="SignalP"/>
    </source>
</evidence>
<accession>Q6H6S4</accession>
<organism evidence="2 3">
    <name type="scientific">Oryza sativa subsp. japonica</name>
    <name type="common">Rice</name>
    <dbReference type="NCBI Taxonomy" id="39947"/>
    <lineage>
        <taxon>Eukaryota</taxon>
        <taxon>Viridiplantae</taxon>
        <taxon>Streptophyta</taxon>
        <taxon>Embryophyta</taxon>
        <taxon>Tracheophyta</taxon>
        <taxon>Spermatophyta</taxon>
        <taxon>Magnoliopsida</taxon>
        <taxon>Liliopsida</taxon>
        <taxon>Poales</taxon>
        <taxon>Poaceae</taxon>
        <taxon>BOP clade</taxon>
        <taxon>Oryzoideae</taxon>
        <taxon>Oryzeae</taxon>
        <taxon>Oryzinae</taxon>
        <taxon>Oryza</taxon>
        <taxon>Oryza sativa</taxon>
    </lineage>
</organism>
<reference evidence="3" key="1">
    <citation type="journal article" date="2005" name="Nature">
        <title>The map-based sequence of the rice genome.</title>
        <authorList>
            <consortium name="International rice genome sequencing project (IRGSP)"/>
            <person name="Matsumoto T."/>
            <person name="Wu J."/>
            <person name="Kanamori H."/>
            <person name="Katayose Y."/>
            <person name="Fujisawa M."/>
            <person name="Namiki N."/>
            <person name="Mizuno H."/>
            <person name="Yamamoto K."/>
            <person name="Antonio B.A."/>
            <person name="Baba T."/>
            <person name="Sakata K."/>
            <person name="Nagamura Y."/>
            <person name="Aoki H."/>
            <person name="Arikawa K."/>
            <person name="Arita K."/>
            <person name="Bito T."/>
            <person name="Chiden Y."/>
            <person name="Fujitsuka N."/>
            <person name="Fukunaka R."/>
            <person name="Hamada M."/>
            <person name="Harada C."/>
            <person name="Hayashi A."/>
            <person name="Hijishita S."/>
            <person name="Honda M."/>
            <person name="Hosokawa S."/>
            <person name="Ichikawa Y."/>
            <person name="Idonuma A."/>
            <person name="Iijima M."/>
            <person name="Ikeda M."/>
            <person name="Ikeno M."/>
            <person name="Ito K."/>
            <person name="Ito S."/>
            <person name="Ito T."/>
            <person name="Ito Y."/>
            <person name="Ito Y."/>
            <person name="Iwabuchi A."/>
            <person name="Kamiya K."/>
            <person name="Karasawa W."/>
            <person name="Kurita K."/>
            <person name="Katagiri S."/>
            <person name="Kikuta A."/>
            <person name="Kobayashi H."/>
            <person name="Kobayashi N."/>
            <person name="Machita K."/>
            <person name="Maehara T."/>
            <person name="Masukawa M."/>
            <person name="Mizubayashi T."/>
            <person name="Mukai Y."/>
            <person name="Nagasaki H."/>
            <person name="Nagata Y."/>
            <person name="Naito S."/>
            <person name="Nakashima M."/>
            <person name="Nakama Y."/>
            <person name="Nakamichi Y."/>
            <person name="Nakamura M."/>
            <person name="Meguro A."/>
            <person name="Negishi M."/>
            <person name="Ohta I."/>
            <person name="Ohta T."/>
            <person name="Okamoto M."/>
            <person name="Ono N."/>
            <person name="Saji S."/>
            <person name="Sakaguchi M."/>
            <person name="Sakai K."/>
            <person name="Shibata M."/>
            <person name="Shimokawa T."/>
            <person name="Song J."/>
            <person name="Takazaki Y."/>
            <person name="Terasawa K."/>
            <person name="Tsugane M."/>
            <person name="Tsuji K."/>
            <person name="Ueda S."/>
            <person name="Waki K."/>
            <person name="Yamagata H."/>
            <person name="Yamamoto M."/>
            <person name="Yamamoto S."/>
            <person name="Yamane H."/>
            <person name="Yoshiki S."/>
            <person name="Yoshihara R."/>
            <person name="Yukawa K."/>
            <person name="Zhong H."/>
            <person name="Yano M."/>
            <person name="Yuan Q."/>
            <person name="Ouyang S."/>
            <person name="Liu J."/>
            <person name="Jones K.M."/>
            <person name="Gansberger K."/>
            <person name="Moffat K."/>
            <person name="Hill J."/>
            <person name="Bera J."/>
            <person name="Fadrosh D."/>
            <person name="Jin S."/>
            <person name="Johri S."/>
            <person name="Kim M."/>
            <person name="Overton L."/>
            <person name="Reardon M."/>
            <person name="Tsitrin T."/>
            <person name="Vuong H."/>
            <person name="Weaver B."/>
            <person name="Ciecko A."/>
            <person name="Tallon L."/>
            <person name="Jackson J."/>
            <person name="Pai G."/>
            <person name="Aken S.V."/>
            <person name="Utterback T."/>
            <person name="Reidmuller S."/>
            <person name="Feldblyum T."/>
            <person name="Hsiao J."/>
            <person name="Zismann V."/>
            <person name="Iobst S."/>
            <person name="de Vazeille A.R."/>
            <person name="Buell C.R."/>
            <person name="Ying K."/>
            <person name="Li Y."/>
            <person name="Lu T."/>
            <person name="Huang Y."/>
            <person name="Zhao Q."/>
            <person name="Feng Q."/>
            <person name="Zhang L."/>
            <person name="Zhu J."/>
            <person name="Weng Q."/>
            <person name="Mu J."/>
            <person name="Lu Y."/>
            <person name="Fan D."/>
            <person name="Liu Y."/>
            <person name="Guan J."/>
            <person name="Zhang Y."/>
            <person name="Yu S."/>
            <person name="Liu X."/>
            <person name="Zhang Y."/>
            <person name="Hong G."/>
            <person name="Han B."/>
            <person name="Choisne N."/>
            <person name="Demange N."/>
            <person name="Orjeda G."/>
            <person name="Samain S."/>
            <person name="Cattolico L."/>
            <person name="Pelletier E."/>
            <person name="Couloux A."/>
            <person name="Segurens B."/>
            <person name="Wincker P."/>
            <person name="D'Hont A."/>
            <person name="Scarpelli C."/>
            <person name="Weissenbach J."/>
            <person name="Salanoubat M."/>
            <person name="Quetier F."/>
            <person name="Yu Y."/>
            <person name="Kim H.R."/>
            <person name="Rambo T."/>
            <person name="Currie J."/>
            <person name="Collura K."/>
            <person name="Luo M."/>
            <person name="Yang T."/>
            <person name="Ammiraju J.S.S."/>
            <person name="Engler F."/>
            <person name="Soderlund C."/>
            <person name="Wing R.A."/>
            <person name="Palmer L.E."/>
            <person name="de la Bastide M."/>
            <person name="Spiegel L."/>
            <person name="Nascimento L."/>
            <person name="Zutavern T."/>
            <person name="O'Shaughnessy A."/>
            <person name="Dike S."/>
            <person name="Dedhia N."/>
            <person name="Preston R."/>
            <person name="Balija V."/>
            <person name="McCombie W.R."/>
            <person name="Chow T."/>
            <person name="Chen H."/>
            <person name="Chung M."/>
            <person name="Chen C."/>
            <person name="Shaw J."/>
            <person name="Wu H."/>
            <person name="Hsiao K."/>
            <person name="Chao Y."/>
            <person name="Chu M."/>
            <person name="Cheng C."/>
            <person name="Hour A."/>
            <person name="Lee P."/>
            <person name="Lin S."/>
            <person name="Lin Y."/>
            <person name="Liou J."/>
            <person name="Liu S."/>
            <person name="Hsing Y."/>
            <person name="Raghuvanshi S."/>
            <person name="Mohanty A."/>
            <person name="Bharti A.K."/>
            <person name="Gaur A."/>
            <person name="Gupta V."/>
            <person name="Kumar D."/>
            <person name="Ravi V."/>
            <person name="Vij S."/>
            <person name="Kapur A."/>
            <person name="Khurana P."/>
            <person name="Khurana P."/>
            <person name="Khurana J.P."/>
            <person name="Tyagi A.K."/>
            <person name="Gaikwad K."/>
            <person name="Singh A."/>
            <person name="Dalal V."/>
            <person name="Srivastava S."/>
            <person name="Dixit A."/>
            <person name="Pal A.K."/>
            <person name="Ghazi I.A."/>
            <person name="Yadav M."/>
            <person name="Pandit A."/>
            <person name="Bhargava A."/>
            <person name="Sureshbabu K."/>
            <person name="Batra K."/>
            <person name="Sharma T.R."/>
            <person name="Mohapatra T."/>
            <person name="Singh N.K."/>
            <person name="Messing J."/>
            <person name="Nelson A.B."/>
            <person name="Fuks G."/>
            <person name="Kavchok S."/>
            <person name="Keizer G."/>
            <person name="Linton E."/>
            <person name="Llaca V."/>
            <person name="Song R."/>
            <person name="Tanyolac B."/>
            <person name="Young S."/>
            <person name="Ho-Il K."/>
            <person name="Hahn J.H."/>
            <person name="Sangsakoo G."/>
            <person name="Vanavichit A."/>
            <person name="de Mattos Luiz.A.T."/>
            <person name="Zimmer P.D."/>
            <person name="Malone G."/>
            <person name="Dellagostin O."/>
            <person name="de Oliveira A.C."/>
            <person name="Bevan M."/>
            <person name="Bancroft I."/>
            <person name="Minx P."/>
            <person name="Cordum H."/>
            <person name="Wilson R."/>
            <person name="Cheng Z."/>
            <person name="Jin W."/>
            <person name="Jiang J."/>
            <person name="Leong S.A."/>
            <person name="Iwama H."/>
            <person name="Gojobori T."/>
            <person name="Itoh T."/>
            <person name="Niimura Y."/>
            <person name="Fujii Y."/>
            <person name="Habara T."/>
            <person name="Sakai H."/>
            <person name="Sato Y."/>
            <person name="Wilson G."/>
            <person name="Kumar K."/>
            <person name="McCouch S."/>
            <person name="Juretic N."/>
            <person name="Hoen D."/>
            <person name="Wright S."/>
            <person name="Bruskiewich R."/>
            <person name="Bureau T."/>
            <person name="Miyao A."/>
            <person name="Hirochika H."/>
            <person name="Nishikawa T."/>
            <person name="Kadowaki K."/>
            <person name="Sugiura M."/>
            <person name="Burr B."/>
            <person name="Sasaki T."/>
        </authorList>
    </citation>
    <scope>NUCLEOTIDE SEQUENCE [LARGE SCALE GENOMIC DNA]</scope>
    <source>
        <strain evidence="3">cv. Nipponbare</strain>
    </source>
</reference>